<feature type="region of interest" description="Disordered" evidence="1">
    <location>
        <begin position="24"/>
        <end position="61"/>
    </location>
</feature>
<protein>
    <submittedName>
        <fullName evidence="4">BON domain-containing protein</fullName>
    </submittedName>
</protein>
<dbReference type="EMBL" id="CP074694">
    <property type="protein sequence ID" value="QVL33158.1"/>
    <property type="molecule type" value="Genomic_DNA"/>
</dbReference>
<dbReference type="AlphaFoldDB" id="A0A8E6EYY0"/>
<organism evidence="4 5">
    <name type="scientific">Telmatocola sphagniphila</name>
    <dbReference type="NCBI Taxonomy" id="1123043"/>
    <lineage>
        <taxon>Bacteria</taxon>
        <taxon>Pseudomonadati</taxon>
        <taxon>Planctomycetota</taxon>
        <taxon>Planctomycetia</taxon>
        <taxon>Gemmatales</taxon>
        <taxon>Gemmataceae</taxon>
    </lineage>
</organism>
<dbReference type="KEGG" id="tsph:KIH39_04365"/>
<feature type="compositionally biased region" description="Low complexity" evidence="1">
    <location>
        <begin position="122"/>
        <end position="131"/>
    </location>
</feature>
<name>A0A8E6EYY0_9BACT</name>
<dbReference type="RefSeq" id="WP_213498048.1">
    <property type="nucleotide sequence ID" value="NZ_CP074694.1"/>
</dbReference>
<feature type="chain" id="PRO_5034437152" evidence="2">
    <location>
        <begin position="22"/>
        <end position="251"/>
    </location>
</feature>
<evidence type="ECO:0000313" key="5">
    <source>
        <dbReference type="Proteomes" id="UP000676194"/>
    </source>
</evidence>
<dbReference type="InterPro" id="IPR007055">
    <property type="entry name" value="BON_dom"/>
</dbReference>
<keyword evidence="2" id="KW-0732">Signal</keyword>
<sequence length="251" mass="24819">MTRLFLALAMLVVISVSNVSAQGGGGGGGGGGSGGGGGGGSSGGGGGSSSSGSSSSTTLNMPTLQSATAGLNSIGTQSSTSSSTNILSSTNQFTQFYDSPLYPGRPNSSDTSITTGSGGFGTQTYGSATTSTGGGGRGGSSGSSSTSRTTIKSGNSYTGGSLNNVATQVSYVAVLKFSTPPVPESQKLATLRQSIVNNPQITNSKDISVTIENGVVVLRGRAADDDERRLVENVLRLEPGVNQVKNELVAK</sequence>
<feature type="compositionally biased region" description="Gly residues" evidence="1">
    <location>
        <begin position="24"/>
        <end position="49"/>
    </location>
</feature>
<dbReference type="Gene3D" id="3.30.1340.30">
    <property type="match status" value="1"/>
</dbReference>
<dbReference type="Proteomes" id="UP000676194">
    <property type="component" value="Chromosome"/>
</dbReference>
<feature type="signal peptide" evidence="2">
    <location>
        <begin position="1"/>
        <end position="21"/>
    </location>
</feature>
<accession>A0A8E6EYY0</accession>
<reference evidence="4" key="1">
    <citation type="submission" date="2021-05" db="EMBL/GenBank/DDBJ databases">
        <title>Complete genome sequence of the cellulolytic planctomycete Telmatocola sphagniphila SP2T and characterization of the first cellulase from planctomycetes.</title>
        <authorList>
            <person name="Rakitin A.L."/>
            <person name="Beletsky A.V."/>
            <person name="Naumoff D.G."/>
            <person name="Kulichevskaya I.S."/>
            <person name="Mardanov A.V."/>
            <person name="Ravin N.V."/>
            <person name="Dedysh S.N."/>
        </authorList>
    </citation>
    <scope>NUCLEOTIDE SEQUENCE</scope>
    <source>
        <strain evidence="4">SP2T</strain>
    </source>
</reference>
<evidence type="ECO:0000256" key="2">
    <source>
        <dbReference type="SAM" id="SignalP"/>
    </source>
</evidence>
<proteinExistence type="predicted"/>
<feature type="compositionally biased region" description="Gly residues" evidence="1">
    <location>
        <begin position="132"/>
        <end position="141"/>
    </location>
</feature>
<feature type="region of interest" description="Disordered" evidence="1">
    <location>
        <begin position="97"/>
        <end position="157"/>
    </location>
</feature>
<gene>
    <name evidence="4" type="ORF">KIH39_04365</name>
</gene>
<evidence type="ECO:0000259" key="3">
    <source>
        <dbReference type="PROSITE" id="PS50914"/>
    </source>
</evidence>
<feature type="domain" description="BON" evidence="3">
    <location>
        <begin position="183"/>
        <end position="251"/>
    </location>
</feature>
<dbReference type="Pfam" id="PF04972">
    <property type="entry name" value="BON"/>
    <property type="match status" value="1"/>
</dbReference>
<evidence type="ECO:0000256" key="1">
    <source>
        <dbReference type="SAM" id="MobiDB-lite"/>
    </source>
</evidence>
<dbReference type="PROSITE" id="PS50914">
    <property type="entry name" value="BON"/>
    <property type="match status" value="1"/>
</dbReference>
<evidence type="ECO:0000313" key="4">
    <source>
        <dbReference type="EMBL" id="QVL33158.1"/>
    </source>
</evidence>
<keyword evidence="5" id="KW-1185">Reference proteome</keyword>